<name>A0A514EGT4_9XANT</name>
<dbReference type="AlphaFoldDB" id="A0A514EGT4"/>
<organism evidence="3 4">
    <name type="scientific">Xanthomonas cerealis pv. cerealis</name>
    <dbReference type="NCBI Taxonomy" id="152263"/>
    <lineage>
        <taxon>Bacteria</taxon>
        <taxon>Pseudomonadati</taxon>
        <taxon>Pseudomonadota</taxon>
        <taxon>Gammaproteobacteria</taxon>
        <taxon>Lysobacterales</taxon>
        <taxon>Lysobacteraceae</taxon>
        <taxon>Xanthomonas</taxon>
        <taxon>Xanthomonas translucens group</taxon>
        <taxon>Xanthomonas cerealis</taxon>
    </lineage>
</organism>
<feature type="region of interest" description="Disordered" evidence="1">
    <location>
        <begin position="1"/>
        <end position="20"/>
    </location>
</feature>
<sequence>MARARAGLLGSAYAQSPAPAAPLTQAQVKALLSEQGYSKLDKLKFEDGLSKTEATSGDGKRGDVRVGPRGGRI</sequence>
<keyword evidence="4" id="KW-1185">Reference proteome</keyword>
<evidence type="ECO:0000256" key="1">
    <source>
        <dbReference type="SAM" id="MobiDB-lite"/>
    </source>
</evidence>
<reference evidence="3 4" key="1">
    <citation type="submission" date="2019-03" db="EMBL/GenBank/DDBJ databases">
        <title>Tal1 in Xanthomonas translucens pv. cerealis Contributes to Virulence in Bacterial Leaf Streak of Wheat.</title>
        <authorList>
            <person name="Shah S.M.A."/>
            <person name="Haq F."/>
            <person name="Ma W."/>
            <person name="Xu X."/>
            <person name="Wang S."/>
            <person name="Xu Z."/>
            <person name="Zou L."/>
            <person name="Zhu B."/>
            <person name="Chen G."/>
        </authorList>
    </citation>
    <scope>NUCLEOTIDE SEQUENCE [LARGE SCALE GENOMIC DNA]</scope>
    <source>
        <strain evidence="3 4">01</strain>
    </source>
</reference>
<evidence type="ECO:0000313" key="4">
    <source>
        <dbReference type="Proteomes" id="UP000319349"/>
    </source>
</evidence>
<dbReference type="Pfam" id="PF13670">
    <property type="entry name" value="PepSY_2"/>
    <property type="match status" value="1"/>
</dbReference>
<dbReference type="InterPro" id="IPR025711">
    <property type="entry name" value="PepSY"/>
</dbReference>
<feature type="region of interest" description="Disordered" evidence="1">
    <location>
        <begin position="48"/>
        <end position="73"/>
    </location>
</feature>
<feature type="domain" description="PepSY" evidence="2">
    <location>
        <begin position="20"/>
        <end position="72"/>
    </location>
</feature>
<dbReference type="Proteomes" id="UP000319349">
    <property type="component" value="Chromosome"/>
</dbReference>
<proteinExistence type="predicted"/>
<evidence type="ECO:0000259" key="2">
    <source>
        <dbReference type="Pfam" id="PF13670"/>
    </source>
</evidence>
<accession>A0A514EGT4</accession>
<dbReference type="EMBL" id="CP038228">
    <property type="protein sequence ID" value="QDI05259.1"/>
    <property type="molecule type" value="Genomic_DNA"/>
</dbReference>
<gene>
    <name evidence="3" type="ORF">E4A48_17645</name>
</gene>
<protein>
    <recommendedName>
        <fullName evidence="2">PepSY domain-containing protein</fullName>
    </recommendedName>
</protein>
<evidence type="ECO:0000313" key="3">
    <source>
        <dbReference type="EMBL" id="QDI05259.1"/>
    </source>
</evidence>